<dbReference type="Pfam" id="PF13041">
    <property type="entry name" value="PPR_2"/>
    <property type="match status" value="2"/>
</dbReference>
<dbReference type="PANTHER" id="PTHR47926">
    <property type="entry name" value="PENTATRICOPEPTIDE REPEAT-CONTAINING PROTEIN"/>
    <property type="match status" value="1"/>
</dbReference>
<dbReference type="InterPro" id="IPR011990">
    <property type="entry name" value="TPR-like_helical_dom_sf"/>
</dbReference>
<dbReference type="AlphaFoldDB" id="A0A200PVR6"/>
<dbReference type="EMBL" id="MVGT01003956">
    <property type="protein sequence ID" value="OVA02317.1"/>
    <property type="molecule type" value="Genomic_DNA"/>
</dbReference>
<dbReference type="InterPro" id="IPR046960">
    <property type="entry name" value="PPR_At4g14850-like_plant"/>
</dbReference>
<evidence type="ECO:0000313" key="3">
    <source>
        <dbReference type="EMBL" id="OVA02317.1"/>
    </source>
</evidence>
<dbReference type="GO" id="GO:0003723">
    <property type="term" value="F:RNA binding"/>
    <property type="evidence" value="ECO:0007669"/>
    <property type="project" value="InterPro"/>
</dbReference>
<name>A0A200PVR6_MACCD</name>
<feature type="repeat" description="PPR" evidence="2">
    <location>
        <begin position="471"/>
        <end position="505"/>
    </location>
</feature>
<proteinExistence type="predicted"/>
<gene>
    <name evidence="3" type="ORF">BVC80_9099g117</name>
</gene>
<dbReference type="Gene3D" id="1.25.40.10">
    <property type="entry name" value="Tetratricopeptide repeat domain"/>
    <property type="match status" value="7"/>
</dbReference>
<feature type="repeat" description="PPR" evidence="2">
    <location>
        <begin position="400"/>
        <end position="434"/>
    </location>
</feature>
<dbReference type="Pfam" id="PF20431">
    <property type="entry name" value="E_motif"/>
    <property type="match status" value="1"/>
</dbReference>
<dbReference type="SUPFAM" id="SSF48452">
    <property type="entry name" value="TPR-like"/>
    <property type="match status" value="1"/>
</dbReference>
<evidence type="ECO:0000256" key="2">
    <source>
        <dbReference type="PROSITE-ProRule" id="PRU00708"/>
    </source>
</evidence>
<sequence>MRNGLVEEARTLFDEMPHRNTVTWNSMIRGYFQNGEFDQAISLYDQIPNRDLFSYNTMIGGLMQFGETDSAKKLFNQMPFKDVVSWNSMIAGYINNSLISEAFVIFKQMPARNVISWNLVMSGLVNIGSLDIAEKLFQEMPNRDIASFTIMISGLASMGRIIEARGLFEEMLERDVRAWNTMLVGYIENDRLDIAVGLFFKMQEWDLDSWNEMINGLVSNQRINDGVRLFTEMPGKSSRSWNSILLGLIRSGLVEEAHAFFEKSPFNDVVSWTNLIIGYFELGKVGMAIRLFKLMPNQDETSWNATIFGLGENDEGEEGLKLFMRMQDCGPRPDKATFTSVLTICSTLPSLDFGKQVHGQIIKTGFDHITAVSNAVITMYARCGSMNSALLGFSYAPNHDIVSWNSIICGFAQHGNGKEALEVFKKLRLTSLKADQITFVGVLSACSHAGLIEQGKYYFNFMKYKCFIKPTSEHYTCMVDLLGRFGFIEEAMNFINQMRTDGIEPSTSVWGALVGACRIHRNFEVGEIAAEKVLQIEPYNAGVYLILAEMYLTTGRRDDAERVLVRMKERDVKKQPGCSWIEVNNSVNVFLAGDGSHPEFNRVCCVLDLLYMEMEVGFL</sequence>
<feature type="repeat" description="PPR" evidence="2">
    <location>
        <begin position="144"/>
        <end position="178"/>
    </location>
</feature>
<comment type="caution">
    <text evidence="3">The sequence shown here is derived from an EMBL/GenBank/DDBJ whole genome shotgun (WGS) entry which is preliminary data.</text>
</comment>
<evidence type="ECO:0000313" key="4">
    <source>
        <dbReference type="Proteomes" id="UP000195402"/>
    </source>
</evidence>
<feature type="repeat" description="PPR" evidence="2">
    <location>
        <begin position="82"/>
        <end position="116"/>
    </location>
</feature>
<dbReference type="PROSITE" id="PS51375">
    <property type="entry name" value="PPR"/>
    <property type="match status" value="7"/>
</dbReference>
<accession>A0A200PVR6</accession>
<evidence type="ECO:0000256" key="1">
    <source>
        <dbReference type="ARBA" id="ARBA00022737"/>
    </source>
</evidence>
<dbReference type="FunFam" id="1.25.40.10:FF:001093">
    <property type="entry name" value="Pentatricopeptide repeat-containing protein At2g34400"/>
    <property type="match status" value="1"/>
</dbReference>
<dbReference type="OrthoDB" id="958364at2759"/>
<dbReference type="InterPro" id="IPR002885">
    <property type="entry name" value="PPR_rpt"/>
</dbReference>
<feature type="repeat" description="PPR" evidence="2">
    <location>
        <begin position="206"/>
        <end position="240"/>
    </location>
</feature>
<keyword evidence="1" id="KW-0677">Repeat</keyword>
<dbReference type="GO" id="GO:0009451">
    <property type="term" value="P:RNA modification"/>
    <property type="evidence" value="ECO:0007669"/>
    <property type="project" value="InterPro"/>
</dbReference>
<reference evidence="3 4" key="1">
    <citation type="journal article" date="2017" name="Mol. Plant">
        <title>The Genome of Medicinal Plant Macleaya cordata Provides New Insights into Benzylisoquinoline Alkaloids Metabolism.</title>
        <authorList>
            <person name="Liu X."/>
            <person name="Liu Y."/>
            <person name="Huang P."/>
            <person name="Ma Y."/>
            <person name="Qing Z."/>
            <person name="Tang Q."/>
            <person name="Cao H."/>
            <person name="Cheng P."/>
            <person name="Zheng Y."/>
            <person name="Yuan Z."/>
            <person name="Zhou Y."/>
            <person name="Liu J."/>
            <person name="Tang Z."/>
            <person name="Zhuo Y."/>
            <person name="Zhang Y."/>
            <person name="Yu L."/>
            <person name="Huang J."/>
            <person name="Yang P."/>
            <person name="Peng Q."/>
            <person name="Zhang J."/>
            <person name="Jiang W."/>
            <person name="Zhang Z."/>
            <person name="Lin K."/>
            <person name="Ro D.K."/>
            <person name="Chen X."/>
            <person name="Xiong X."/>
            <person name="Shang Y."/>
            <person name="Huang S."/>
            <person name="Zeng J."/>
        </authorList>
    </citation>
    <scope>NUCLEOTIDE SEQUENCE [LARGE SCALE GENOMIC DNA]</scope>
    <source>
        <strain evidence="4">cv. BLH2017</strain>
        <tissue evidence="3">Root</tissue>
    </source>
</reference>
<dbReference type="InterPro" id="IPR046848">
    <property type="entry name" value="E_motif"/>
</dbReference>
<dbReference type="PANTHER" id="PTHR47926:SF347">
    <property type="entry name" value="PENTATRICOPEPTIDE REPEAT-CONTAINING PROTEIN"/>
    <property type="match status" value="1"/>
</dbReference>
<keyword evidence="4" id="KW-1185">Reference proteome</keyword>
<feature type="repeat" description="PPR" evidence="2">
    <location>
        <begin position="299"/>
        <end position="333"/>
    </location>
</feature>
<protein>
    <submittedName>
        <fullName evidence="3">Pentatricopeptide repeat</fullName>
    </submittedName>
</protein>
<dbReference type="NCBIfam" id="TIGR00756">
    <property type="entry name" value="PPR"/>
    <property type="match status" value="7"/>
</dbReference>
<dbReference type="OMA" id="YMILAEM"/>
<feature type="repeat" description="PPR" evidence="2">
    <location>
        <begin position="20"/>
        <end position="54"/>
    </location>
</feature>
<dbReference type="Proteomes" id="UP000195402">
    <property type="component" value="Unassembled WGS sequence"/>
</dbReference>
<dbReference type="Pfam" id="PF01535">
    <property type="entry name" value="PPR"/>
    <property type="match status" value="10"/>
</dbReference>
<dbReference type="InParanoid" id="A0A200PVR6"/>
<organism evidence="3 4">
    <name type="scientific">Macleaya cordata</name>
    <name type="common">Five-seeded plume-poppy</name>
    <name type="synonym">Bocconia cordata</name>
    <dbReference type="NCBI Taxonomy" id="56857"/>
    <lineage>
        <taxon>Eukaryota</taxon>
        <taxon>Viridiplantae</taxon>
        <taxon>Streptophyta</taxon>
        <taxon>Embryophyta</taxon>
        <taxon>Tracheophyta</taxon>
        <taxon>Spermatophyta</taxon>
        <taxon>Magnoliopsida</taxon>
        <taxon>Ranunculales</taxon>
        <taxon>Papaveraceae</taxon>
        <taxon>Papaveroideae</taxon>
        <taxon>Macleaya</taxon>
    </lineage>
</organism>